<dbReference type="RefSeq" id="WP_189634225.1">
    <property type="nucleotide sequence ID" value="NZ_BMYQ01000007.1"/>
</dbReference>
<comment type="cofactor">
    <cofactor evidence="1">
        <name>Ca(2+)</name>
        <dbReference type="ChEBI" id="CHEBI:29108"/>
    </cofactor>
</comment>
<dbReference type="GO" id="GO:0008237">
    <property type="term" value="F:metallopeptidase activity"/>
    <property type="evidence" value="ECO:0007669"/>
    <property type="project" value="InterPro"/>
</dbReference>
<dbReference type="InterPro" id="IPR001343">
    <property type="entry name" value="Hemolysn_Ca-bd"/>
</dbReference>
<evidence type="ECO:0000256" key="3">
    <source>
        <dbReference type="ARBA" id="ARBA00009490"/>
    </source>
</evidence>
<dbReference type="GO" id="GO:0008270">
    <property type="term" value="F:zinc ion binding"/>
    <property type="evidence" value="ECO:0007669"/>
    <property type="project" value="InterPro"/>
</dbReference>
<name>A0A918IZB1_9RHOB</name>
<evidence type="ECO:0000256" key="4">
    <source>
        <dbReference type="ARBA" id="ARBA00022525"/>
    </source>
</evidence>
<accession>A0A918IZB1</accession>
<dbReference type="InterPro" id="IPR013858">
    <property type="entry name" value="Peptidase_M10B_C"/>
</dbReference>
<dbReference type="InterPro" id="IPR034033">
    <property type="entry name" value="Serralysin-like"/>
</dbReference>
<dbReference type="Gene3D" id="3.40.390.10">
    <property type="entry name" value="Collagenase (Catalytic Domain)"/>
    <property type="match status" value="1"/>
</dbReference>
<protein>
    <submittedName>
        <fullName evidence="7">Serralysin</fullName>
    </submittedName>
</protein>
<dbReference type="GO" id="GO:0006508">
    <property type="term" value="P:proteolysis"/>
    <property type="evidence" value="ECO:0007669"/>
    <property type="project" value="InterPro"/>
</dbReference>
<keyword evidence="5" id="KW-0677">Repeat</keyword>
<evidence type="ECO:0000256" key="5">
    <source>
        <dbReference type="ARBA" id="ARBA00022737"/>
    </source>
</evidence>
<comment type="subcellular location">
    <subcellularLocation>
        <location evidence="2">Secreted</location>
    </subcellularLocation>
</comment>
<dbReference type="GO" id="GO:0005615">
    <property type="term" value="C:extracellular space"/>
    <property type="evidence" value="ECO:0007669"/>
    <property type="project" value="InterPro"/>
</dbReference>
<dbReference type="CDD" id="cd04277">
    <property type="entry name" value="ZnMc_serralysin_like"/>
    <property type="match status" value="1"/>
</dbReference>
<dbReference type="InterPro" id="IPR018511">
    <property type="entry name" value="Hemolysin-typ_Ca-bd_CS"/>
</dbReference>
<dbReference type="InterPro" id="IPR006026">
    <property type="entry name" value="Peptidase_Metallo"/>
</dbReference>
<evidence type="ECO:0000313" key="7">
    <source>
        <dbReference type="EMBL" id="GGW35582.1"/>
    </source>
</evidence>
<dbReference type="PROSITE" id="PS00330">
    <property type="entry name" value="HEMOLYSIN_CALCIUM"/>
    <property type="match status" value="1"/>
</dbReference>
<dbReference type="AlphaFoldDB" id="A0A918IZB1"/>
<organism evidence="7 8">
    <name type="scientific">Gemmobacter lanyuensis</name>
    <dbReference type="NCBI Taxonomy" id="1054497"/>
    <lineage>
        <taxon>Bacteria</taxon>
        <taxon>Pseudomonadati</taxon>
        <taxon>Pseudomonadota</taxon>
        <taxon>Alphaproteobacteria</taxon>
        <taxon>Rhodobacterales</taxon>
        <taxon>Paracoccaceae</taxon>
        <taxon>Gemmobacter</taxon>
    </lineage>
</organism>
<dbReference type="InterPro" id="IPR024079">
    <property type="entry name" value="MetalloPept_cat_dom_sf"/>
</dbReference>
<proteinExistence type="inferred from homology"/>
<dbReference type="SUPFAM" id="SSF55486">
    <property type="entry name" value="Metalloproteases ('zincins'), catalytic domain"/>
    <property type="match status" value="1"/>
</dbReference>
<reference evidence="7" key="1">
    <citation type="journal article" date="2014" name="Int. J. Syst. Evol. Microbiol.">
        <title>Complete genome sequence of Corynebacterium casei LMG S-19264T (=DSM 44701T), isolated from a smear-ripened cheese.</title>
        <authorList>
            <consortium name="US DOE Joint Genome Institute (JGI-PGF)"/>
            <person name="Walter F."/>
            <person name="Albersmeier A."/>
            <person name="Kalinowski J."/>
            <person name="Ruckert C."/>
        </authorList>
    </citation>
    <scope>NUCLEOTIDE SEQUENCE</scope>
    <source>
        <strain evidence="7">KCTC 23714</strain>
    </source>
</reference>
<gene>
    <name evidence="7" type="ORF">GCM10011452_25190</name>
</gene>
<keyword evidence="8" id="KW-1185">Reference proteome</keyword>
<evidence type="ECO:0000256" key="2">
    <source>
        <dbReference type="ARBA" id="ARBA00004613"/>
    </source>
</evidence>
<dbReference type="GO" id="GO:0005509">
    <property type="term" value="F:calcium ion binding"/>
    <property type="evidence" value="ECO:0007669"/>
    <property type="project" value="InterPro"/>
</dbReference>
<comment type="similarity">
    <text evidence="3">Belongs to the peptidase M10B family.</text>
</comment>
<evidence type="ECO:0000313" key="8">
    <source>
        <dbReference type="Proteomes" id="UP000628984"/>
    </source>
</evidence>
<reference evidence="7" key="2">
    <citation type="submission" date="2020-09" db="EMBL/GenBank/DDBJ databases">
        <authorList>
            <person name="Sun Q."/>
            <person name="Kim S."/>
        </authorList>
    </citation>
    <scope>NUCLEOTIDE SEQUENCE</scope>
    <source>
        <strain evidence="7">KCTC 23714</strain>
    </source>
</reference>
<dbReference type="EMBL" id="BMYQ01000007">
    <property type="protein sequence ID" value="GGW35582.1"/>
    <property type="molecule type" value="Genomic_DNA"/>
</dbReference>
<dbReference type="Gene3D" id="2.150.10.10">
    <property type="entry name" value="Serralysin-like metalloprotease, C-terminal"/>
    <property type="match status" value="1"/>
</dbReference>
<dbReference type="SMART" id="SM00235">
    <property type="entry name" value="ZnMc"/>
    <property type="match status" value="1"/>
</dbReference>
<evidence type="ECO:0000256" key="1">
    <source>
        <dbReference type="ARBA" id="ARBA00001913"/>
    </source>
</evidence>
<dbReference type="InterPro" id="IPR011049">
    <property type="entry name" value="Serralysin-like_metalloprot_C"/>
</dbReference>
<dbReference type="SUPFAM" id="SSF51120">
    <property type="entry name" value="beta-Roll"/>
    <property type="match status" value="1"/>
</dbReference>
<dbReference type="Proteomes" id="UP000628984">
    <property type="component" value="Unassembled WGS sequence"/>
</dbReference>
<dbReference type="Pfam" id="PF08548">
    <property type="entry name" value="Peptidase_M10_C"/>
    <property type="match status" value="1"/>
</dbReference>
<dbReference type="Pfam" id="PF00353">
    <property type="entry name" value="HemolysinCabind"/>
    <property type="match status" value="1"/>
</dbReference>
<feature type="domain" description="Peptidase metallopeptidase" evidence="6">
    <location>
        <begin position="51"/>
        <end position="199"/>
    </location>
</feature>
<evidence type="ECO:0000259" key="6">
    <source>
        <dbReference type="SMART" id="SM00235"/>
    </source>
</evidence>
<keyword evidence="4" id="KW-0964">Secreted</keyword>
<sequence length="491" mass="51382">MAGTAITSFVDGTPTNNANPWIDSLVWGGAWRDDPNVTSNDGRVTVRYSAVHGVDPAEIIWEGSSAPWGSAALTALRNALTSWSNVANIRFVETSDPNTADFWAWQAPSAHTGADTFGYSEVPVPGTVAEPLYLVLNGENETWIPSALVRGGYAYVTLIHEIGHLIGLAHPHDGGGLGDGTLFPGVSDGDSSDFGQYGLNQGIFTTMSYMDGWQTQFPDHSYQTEWDYGYQATPMALDIAAIQSIYGAAANATGNSTYRLPDANRAGTYWSCIWDTGGTDTLTNAGSNVAAYLDLRAAPLVGANAGGYVSRANGIVGGYTIANGVVIENATGGNRADRIIGNTAANTLLGNGGADTITGGAGADRIVGGAGADRIATGTGADRIVFNAPSEMTNASTACDVITDFVRGTDRIVLTTMDASTVLADNNAFEWLGTGGFGTSARGGLRYQLVNNDGSENDFTLVFLDRDSDTQAELVLRLNGLHTLQSGDFAL</sequence>
<comment type="caution">
    <text evidence="7">The sequence shown here is derived from an EMBL/GenBank/DDBJ whole genome shotgun (WGS) entry which is preliminary data.</text>
</comment>